<dbReference type="EMBL" id="CAMPGE010006056">
    <property type="protein sequence ID" value="CAI2364901.1"/>
    <property type="molecule type" value="Genomic_DNA"/>
</dbReference>
<comment type="caution">
    <text evidence="1">The sequence shown here is derived from an EMBL/GenBank/DDBJ whole genome shotgun (WGS) entry which is preliminary data.</text>
</comment>
<keyword evidence="2" id="KW-1185">Reference proteome</keyword>
<proteinExistence type="predicted"/>
<protein>
    <submittedName>
        <fullName evidence="1">Uncharacterized protein</fullName>
    </submittedName>
</protein>
<organism evidence="1 2">
    <name type="scientific">Euplotes crassus</name>
    <dbReference type="NCBI Taxonomy" id="5936"/>
    <lineage>
        <taxon>Eukaryota</taxon>
        <taxon>Sar</taxon>
        <taxon>Alveolata</taxon>
        <taxon>Ciliophora</taxon>
        <taxon>Intramacronucleata</taxon>
        <taxon>Spirotrichea</taxon>
        <taxon>Hypotrichia</taxon>
        <taxon>Euplotida</taxon>
        <taxon>Euplotidae</taxon>
        <taxon>Moneuplotes</taxon>
    </lineage>
</organism>
<gene>
    <name evidence="1" type="ORF">ECRASSUSDP1_LOCUS6251</name>
</gene>
<dbReference type="AlphaFoldDB" id="A0AAD1UE23"/>
<evidence type="ECO:0000313" key="1">
    <source>
        <dbReference type="EMBL" id="CAI2364901.1"/>
    </source>
</evidence>
<reference evidence="1" key="1">
    <citation type="submission" date="2023-07" db="EMBL/GenBank/DDBJ databases">
        <authorList>
            <consortium name="AG Swart"/>
            <person name="Singh M."/>
            <person name="Singh A."/>
            <person name="Seah K."/>
            <person name="Emmerich C."/>
        </authorList>
    </citation>
    <scope>NUCLEOTIDE SEQUENCE</scope>
    <source>
        <strain evidence="1">DP1</strain>
    </source>
</reference>
<sequence>MKKSAKCGTVGCSHAASAYIPDLAKHSCAECTATLHSQEEADGLPDLYIASHSLGYAQFLLEQASDLVSTHHMDNDWKDLEEEYEQFDLKLQELLENFPTNPDSKEIWSLTKECKTFVNCLKKSDIMERFFNYKMYFQYITQRPEDCMTPSQLYLSRKSSKTSSVFSKSDRKLRKRDLKTLHKSEEKRFLPYWREQEVIKQNEKIKTELQDTISTKQKSIDLLKKFKTKFETKTRGVVRNLNMDLPIEEKKVPSSLCDQSLDTDPLSKEQICIDSYKPLEEILTHFWKGPISIDSDFSLMLNCNWTHDSINLMEELSKIVLPKIDMVNIYYVNKLSLKRNNDEVQTLNKFLKKSIPKGLVNFKFNQNDMETSYPFNFFDVSLQSVARKVVNNYELSYCNLKQKQFESIVLAGRNCKKIIFNNCTIESTYPCNFTGIDTGILDSDYDSEKESKLMFEELDFRYSGRSERSKWNEEIERFENIIIGLQQAQGLHRFKRINIHKCGISQEAALDVLETHGFENVEVIGGDDK</sequence>
<accession>A0AAD1UE23</accession>
<evidence type="ECO:0000313" key="2">
    <source>
        <dbReference type="Proteomes" id="UP001295684"/>
    </source>
</evidence>
<dbReference type="Proteomes" id="UP001295684">
    <property type="component" value="Unassembled WGS sequence"/>
</dbReference>
<name>A0AAD1UE23_EUPCR</name>